<dbReference type="EMBL" id="BMQK01000006">
    <property type="protein sequence ID" value="GGQ60417.1"/>
    <property type="molecule type" value="Genomic_DNA"/>
</dbReference>
<evidence type="ECO:0000256" key="1">
    <source>
        <dbReference type="SAM" id="MobiDB-lite"/>
    </source>
</evidence>
<keyword evidence="3" id="KW-1185">Reference proteome</keyword>
<dbReference type="Proteomes" id="UP000620156">
    <property type="component" value="Unassembled WGS sequence"/>
</dbReference>
<reference evidence="2" key="2">
    <citation type="submission" date="2020-09" db="EMBL/GenBank/DDBJ databases">
        <authorList>
            <person name="Sun Q."/>
            <person name="Ohkuma M."/>
        </authorList>
    </citation>
    <scope>NUCLEOTIDE SEQUENCE</scope>
    <source>
        <strain evidence="2">JCM 3131</strain>
    </source>
</reference>
<sequence>MSPRSPPGPSGPSPGPGNPEVRLLRMGGAEEADPGIVPWLAYASGARSLDHLLRGRWGAVAAAGDDRGEAGAYCGLPTALPSGEMAYQVPPTPWPLMSPGFLSPAKV</sequence>
<feature type="compositionally biased region" description="Pro residues" evidence="1">
    <location>
        <begin position="1"/>
        <end position="17"/>
    </location>
</feature>
<evidence type="ECO:0000313" key="3">
    <source>
        <dbReference type="Proteomes" id="UP000620156"/>
    </source>
</evidence>
<name>A0A918ER71_9ACTN</name>
<feature type="region of interest" description="Disordered" evidence="1">
    <location>
        <begin position="1"/>
        <end position="22"/>
    </location>
</feature>
<protein>
    <submittedName>
        <fullName evidence="2">Uncharacterized protein</fullName>
    </submittedName>
</protein>
<organism evidence="2 3">
    <name type="scientific">Streptomyces ruber</name>
    <dbReference type="NCBI Taxonomy" id="83378"/>
    <lineage>
        <taxon>Bacteria</taxon>
        <taxon>Bacillati</taxon>
        <taxon>Actinomycetota</taxon>
        <taxon>Actinomycetes</taxon>
        <taxon>Kitasatosporales</taxon>
        <taxon>Streptomycetaceae</taxon>
        <taxon>Streptomyces</taxon>
    </lineage>
</organism>
<evidence type="ECO:0000313" key="2">
    <source>
        <dbReference type="EMBL" id="GGQ60417.1"/>
    </source>
</evidence>
<gene>
    <name evidence="2" type="ORF">GCM10010145_33150</name>
</gene>
<dbReference type="AlphaFoldDB" id="A0A918ER71"/>
<comment type="caution">
    <text evidence="2">The sequence shown here is derived from an EMBL/GenBank/DDBJ whole genome shotgun (WGS) entry which is preliminary data.</text>
</comment>
<proteinExistence type="predicted"/>
<accession>A0A918ER71</accession>
<reference evidence="2" key="1">
    <citation type="journal article" date="2014" name="Int. J. Syst. Evol. Microbiol.">
        <title>Complete genome sequence of Corynebacterium casei LMG S-19264T (=DSM 44701T), isolated from a smear-ripened cheese.</title>
        <authorList>
            <consortium name="US DOE Joint Genome Institute (JGI-PGF)"/>
            <person name="Walter F."/>
            <person name="Albersmeier A."/>
            <person name="Kalinowski J."/>
            <person name="Ruckert C."/>
        </authorList>
    </citation>
    <scope>NUCLEOTIDE SEQUENCE</scope>
    <source>
        <strain evidence="2">JCM 3131</strain>
    </source>
</reference>